<dbReference type="InterPro" id="IPR049227">
    <property type="entry name" value="DUF6824"/>
</dbReference>
<protein>
    <recommendedName>
        <fullName evidence="1">DUF6824 domain-containing protein</fullName>
    </recommendedName>
</protein>
<gene>
    <name evidence="2" type="ORF">PARE0329_LOCUS719</name>
</gene>
<organism evidence="2">
    <name type="scientific">Pseudo-nitzschia arenysensis</name>
    <dbReference type="NCBI Taxonomy" id="697910"/>
    <lineage>
        <taxon>Eukaryota</taxon>
        <taxon>Sar</taxon>
        <taxon>Stramenopiles</taxon>
        <taxon>Ochrophyta</taxon>
        <taxon>Bacillariophyta</taxon>
        <taxon>Bacillariophyceae</taxon>
        <taxon>Bacillariophycidae</taxon>
        <taxon>Bacillariales</taxon>
        <taxon>Bacillariaceae</taxon>
        <taxon>Pseudo-nitzschia</taxon>
    </lineage>
</organism>
<evidence type="ECO:0000313" key="2">
    <source>
        <dbReference type="EMBL" id="CAD8344084.1"/>
    </source>
</evidence>
<feature type="domain" description="DUF6824" evidence="1">
    <location>
        <begin position="351"/>
        <end position="423"/>
    </location>
</feature>
<sequence>MVLIKKPIHYADENFDPKEVDLIMAKEMNSLSFNSREKINEEIHGVCCLAPEETPEMLDVALHNLAEAIEEIPCAEKQAYLQSQSLFPNNRYVNDRSFPLMFLRCEFFDVKRAAMRMVRHLDFCLEIFDNNKELLRRPIRLTDLRPRAMKLLRSGCLQLIPVRDSAGRRVFAVTTFKSEYEVVDRLQIYSYFQSALSEDVDNQRKGFVSLALPGENSAKISKLPNRKDRYRLARFILSAPVRYCAIHSCYPDTPIFRIIKAAYSLGMHTSESTKFRLKFHTGTETENRYKLMSYGIPVEQLPITNSGKVKSGCLQQWMNARIIIEKQRVESGAIWARDIKTNIVECPRLTDVAIRPGKSYLCHPGNVRFKELLDKYMVGHSASNRSGKDRISWKIIEEIESSNGRFLEWDNKACLWIQNEDRNTIRSRIPIYFRDHKRNTRGKRKQRQKPRAISPCYDSIDNIGSSFDKRRKIMSDEMPECNFNRCLATIFD</sequence>
<dbReference type="EMBL" id="HBEH01000970">
    <property type="protein sequence ID" value="CAD8344084.1"/>
    <property type="molecule type" value="Transcribed_RNA"/>
</dbReference>
<evidence type="ECO:0000259" key="1">
    <source>
        <dbReference type="Pfam" id="PF20710"/>
    </source>
</evidence>
<proteinExistence type="predicted"/>
<dbReference type="AlphaFoldDB" id="A0A7R9ZU55"/>
<accession>A0A7R9ZU55</accession>
<reference evidence="2" key="1">
    <citation type="submission" date="2021-01" db="EMBL/GenBank/DDBJ databases">
        <authorList>
            <person name="Corre E."/>
            <person name="Pelletier E."/>
            <person name="Niang G."/>
            <person name="Scheremetjew M."/>
            <person name="Finn R."/>
            <person name="Kale V."/>
            <person name="Holt S."/>
            <person name="Cochrane G."/>
            <person name="Meng A."/>
            <person name="Brown T."/>
            <person name="Cohen L."/>
        </authorList>
    </citation>
    <scope>NUCLEOTIDE SEQUENCE</scope>
    <source>
        <strain evidence="2">B593</strain>
    </source>
</reference>
<dbReference type="Pfam" id="PF20710">
    <property type="entry name" value="DUF6824"/>
    <property type="match status" value="1"/>
</dbReference>
<name>A0A7R9ZU55_9STRA</name>